<gene>
    <name evidence="2" type="ORF">CQW23_15081</name>
</gene>
<sequence>MLQPESEESKMSIVRKADIGDSSTSSAMNHQEFGAAFDPIDIVSSWNISQRQEAATRLAADSVAAKSGAGSIGDCTKTRVGSSSSSSFPPQNNYLPHFGNNQLGVFGLMTDHGSTGGLWNIHTNNAVSSGESAINAFKSKSIDANDNNNIQYSVNELDEAVSNTSSYHLRDNMDKRNHNALLESGENILN</sequence>
<reference evidence="2 3" key="1">
    <citation type="journal article" date="2017" name="Genome Biol.">
        <title>New reference genome sequences of hot pepper reveal the massive evolution of plant disease-resistance genes by retroduplication.</title>
        <authorList>
            <person name="Kim S."/>
            <person name="Park J."/>
            <person name="Yeom S.I."/>
            <person name="Kim Y.M."/>
            <person name="Seo E."/>
            <person name="Kim K.T."/>
            <person name="Kim M.S."/>
            <person name="Lee J.M."/>
            <person name="Cheong K."/>
            <person name="Shin H.S."/>
            <person name="Kim S.B."/>
            <person name="Han K."/>
            <person name="Lee J."/>
            <person name="Park M."/>
            <person name="Lee H.A."/>
            <person name="Lee H.Y."/>
            <person name="Lee Y."/>
            <person name="Oh S."/>
            <person name="Lee J.H."/>
            <person name="Choi E."/>
            <person name="Choi E."/>
            <person name="Lee S.E."/>
            <person name="Jeon J."/>
            <person name="Kim H."/>
            <person name="Choi G."/>
            <person name="Song H."/>
            <person name="Lee J."/>
            <person name="Lee S.C."/>
            <person name="Kwon J.K."/>
            <person name="Lee H.Y."/>
            <person name="Koo N."/>
            <person name="Hong Y."/>
            <person name="Kim R.W."/>
            <person name="Kang W.H."/>
            <person name="Huh J.H."/>
            <person name="Kang B.C."/>
            <person name="Yang T.J."/>
            <person name="Lee Y.H."/>
            <person name="Bennetzen J.L."/>
            <person name="Choi D."/>
        </authorList>
    </citation>
    <scope>NUCLEOTIDE SEQUENCE [LARGE SCALE GENOMIC DNA]</scope>
    <source>
        <strain evidence="3">cv. PBC81</strain>
    </source>
</reference>
<keyword evidence="3" id="KW-1185">Reference proteome</keyword>
<dbReference type="EMBL" id="MLFT02000006">
    <property type="protein sequence ID" value="PHT45923.1"/>
    <property type="molecule type" value="Genomic_DNA"/>
</dbReference>
<comment type="caution">
    <text evidence="2">The sequence shown here is derived from an EMBL/GenBank/DDBJ whole genome shotgun (WGS) entry which is preliminary data.</text>
</comment>
<dbReference type="Proteomes" id="UP000224567">
    <property type="component" value="Unassembled WGS sequence"/>
</dbReference>
<dbReference type="AlphaFoldDB" id="A0A2G2WKZ1"/>
<feature type="region of interest" description="Disordered" evidence="1">
    <location>
        <begin position="1"/>
        <end position="26"/>
    </location>
</feature>
<reference evidence="3" key="2">
    <citation type="journal article" date="2017" name="J. Anim. Genet.">
        <title>Multiple reference genome sequences of hot pepper reveal the massive evolution of plant disease resistance genes by retroduplication.</title>
        <authorList>
            <person name="Kim S."/>
            <person name="Park J."/>
            <person name="Yeom S.-I."/>
            <person name="Kim Y.-M."/>
            <person name="Seo E."/>
            <person name="Kim K.-T."/>
            <person name="Kim M.-S."/>
            <person name="Lee J.M."/>
            <person name="Cheong K."/>
            <person name="Shin H.-S."/>
            <person name="Kim S.-B."/>
            <person name="Han K."/>
            <person name="Lee J."/>
            <person name="Park M."/>
            <person name="Lee H.-A."/>
            <person name="Lee H.-Y."/>
            <person name="Lee Y."/>
            <person name="Oh S."/>
            <person name="Lee J.H."/>
            <person name="Choi E."/>
            <person name="Choi E."/>
            <person name="Lee S.E."/>
            <person name="Jeon J."/>
            <person name="Kim H."/>
            <person name="Choi G."/>
            <person name="Song H."/>
            <person name="Lee J."/>
            <person name="Lee S.-C."/>
            <person name="Kwon J.-K."/>
            <person name="Lee H.-Y."/>
            <person name="Koo N."/>
            <person name="Hong Y."/>
            <person name="Kim R.W."/>
            <person name="Kang W.-H."/>
            <person name="Huh J.H."/>
            <person name="Kang B.-C."/>
            <person name="Yang T.-J."/>
            <person name="Lee Y.-H."/>
            <person name="Bennetzen J.L."/>
            <person name="Choi D."/>
        </authorList>
    </citation>
    <scope>NUCLEOTIDE SEQUENCE [LARGE SCALE GENOMIC DNA]</scope>
    <source>
        <strain evidence="3">cv. PBC81</strain>
    </source>
</reference>
<evidence type="ECO:0000256" key="1">
    <source>
        <dbReference type="SAM" id="MobiDB-lite"/>
    </source>
</evidence>
<evidence type="ECO:0000313" key="3">
    <source>
        <dbReference type="Proteomes" id="UP000224567"/>
    </source>
</evidence>
<proteinExistence type="predicted"/>
<organism evidence="2 3">
    <name type="scientific">Capsicum baccatum</name>
    <name type="common">Peruvian pepper</name>
    <dbReference type="NCBI Taxonomy" id="33114"/>
    <lineage>
        <taxon>Eukaryota</taxon>
        <taxon>Viridiplantae</taxon>
        <taxon>Streptophyta</taxon>
        <taxon>Embryophyta</taxon>
        <taxon>Tracheophyta</taxon>
        <taxon>Spermatophyta</taxon>
        <taxon>Magnoliopsida</taxon>
        <taxon>eudicotyledons</taxon>
        <taxon>Gunneridae</taxon>
        <taxon>Pentapetalae</taxon>
        <taxon>asterids</taxon>
        <taxon>lamiids</taxon>
        <taxon>Solanales</taxon>
        <taxon>Solanaceae</taxon>
        <taxon>Solanoideae</taxon>
        <taxon>Capsiceae</taxon>
        <taxon>Capsicum</taxon>
    </lineage>
</organism>
<protein>
    <submittedName>
        <fullName evidence="2">Uncharacterized protein</fullName>
    </submittedName>
</protein>
<evidence type="ECO:0000313" key="2">
    <source>
        <dbReference type="EMBL" id="PHT45923.1"/>
    </source>
</evidence>
<accession>A0A2G2WKZ1</accession>
<name>A0A2G2WKZ1_CAPBA</name>
<feature type="compositionally biased region" description="Basic and acidic residues" evidence="1">
    <location>
        <begin position="7"/>
        <end position="19"/>
    </location>
</feature>